<comment type="cofactor">
    <cofactor evidence="8">
        <name>heme</name>
        <dbReference type="ChEBI" id="CHEBI:30413"/>
    </cofactor>
    <text evidence="8">Binds 2 heme groups.</text>
</comment>
<keyword evidence="5" id="KW-0574">Periplasm</keyword>
<dbReference type="PANTHER" id="PTHR30600:SF10">
    <property type="entry name" value="BLL6722 PROTEIN"/>
    <property type="match status" value="1"/>
</dbReference>
<feature type="binding site" description="covalent" evidence="8">
    <location>
        <position position="106"/>
    </location>
    <ligand>
        <name>heme c</name>
        <dbReference type="ChEBI" id="CHEBI:61717"/>
        <label>1</label>
    </ligand>
</feature>
<dbReference type="KEGG" id="ten:LPB136_09770"/>
<dbReference type="PROSITE" id="PS51257">
    <property type="entry name" value="PROKAR_LIPOPROTEIN"/>
    <property type="match status" value="1"/>
</dbReference>
<dbReference type="EMBL" id="CP018155">
    <property type="protein sequence ID" value="APG65633.1"/>
    <property type="molecule type" value="Genomic_DNA"/>
</dbReference>
<keyword evidence="7 9" id="KW-0408">Iron</keyword>
<keyword evidence="2 8" id="KW-0349">Heme</keyword>
<dbReference type="InterPro" id="IPR009056">
    <property type="entry name" value="Cyt_c-like_dom"/>
</dbReference>
<reference evidence="11 12" key="1">
    <citation type="submission" date="2016-11" db="EMBL/GenBank/DDBJ databases">
        <title>Tenacibaculum sp. LPB0136, isolated from marine environment.</title>
        <authorList>
            <person name="Kim E."/>
            <person name="Yi H."/>
        </authorList>
    </citation>
    <scope>NUCLEOTIDE SEQUENCE [LARGE SCALE GENOMIC DNA]</scope>
    <source>
        <strain evidence="11 12">LPB0136</strain>
    </source>
</reference>
<evidence type="ECO:0000313" key="11">
    <source>
        <dbReference type="EMBL" id="APG65633.1"/>
    </source>
</evidence>
<dbReference type="PROSITE" id="PS51007">
    <property type="entry name" value="CYTC"/>
    <property type="match status" value="1"/>
</dbReference>
<dbReference type="Proteomes" id="UP000181898">
    <property type="component" value="Chromosome"/>
</dbReference>
<feature type="domain" description="Cytochrome c" evidence="10">
    <location>
        <begin position="244"/>
        <end position="391"/>
    </location>
</feature>
<comment type="subcellular location">
    <subcellularLocation>
        <location evidence="1">Periplasm</location>
    </subcellularLocation>
</comment>
<dbReference type="PIRSF" id="PIRSF000294">
    <property type="entry name" value="Cytochrome-c_peroxidase"/>
    <property type="match status" value="1"/>
</dbReference>
<dbReference type="GO" id="GO:0009055">
    <property type="term" value="F:electron transfer activity"/>
    <property type="evidence" value="ECO:0007669"/>
    <property type="project" value="InterPro"/>
</dbReference>
<dbReference type="GO" id="GO:0004130">
    <property type="term" value="F:cytochrome-c peroxidase activity"/>
    <property type="evidence" value="ECO:0007669"/>
    <property type="project" value="TreeGrafter"/>
</dbReference>
<evidence type="ECO:0000256" key="3">
    <source>
        <dbReference type="ARBA" id="ARBA00022723"/>
    </source>
</evidence>
<keyword evidence="3 9" id="KW-0479">Metal-binding</keyword>
<gene>
    <name evidence="11" type="ORF">LPB136_09770</name>
</gene>
<dbReference type="PANTHER" id="PTHR30600">
    <property type="entry name" value="CYTOCHROME C PEROXIDASE-RELATED"/>
    <property type="match status" value="1"/>
</dbReference>
<comment type="PTM">
    <text evidence="8">Binds 2 heme groups per subunit.</text>
</comment>
<evidence type="ECO:0000256" key="2">
    <source>
        <dbReference type="ARBA" id="ARBA00022617"/>
    </source>
</evidence>
<dbReference type="OrthoDB" id="9805202at2"/>
<dbReference type="InterPro" id="IPR026259">
    <property type="entry name" value="MauG/Cytc_peroxidase"/>
</dbReference>
<dbReference type="GO" id="GO:0020037">
    <property type="term" value="F:heme binding"/>
    <property type="evidence" value="ECO:0007669"/>
    <property type="project" value="InterPro"/>
</dbReference>
<feature type="binding site" description="axial binding residue" evidence="9">
    <location>
        <position position="271"/>
    </location>
    <ligand>
        <name>heme c</name>
        <dbReference type="ChEBI" id="CHEBI:61717"/>
        <label>2</label>
    </ligand>
    <ligandPart>
        <name>Fe</name>
        <dbReference type="ChEBI" id="CHEBI:18248"/>
    </ligandPart>
</feature>
<keyword evidence="11" id="KW-0575">Peroxidase</keyword>
<dbReference type="InterPro" id="IPR004852">
    <property type="entry name" value="Di-haem_cyt_c_peroxidsae"/>
</dbReference>
<feature type="binding site" description="covalent" evidence="8">
    <location>
        <position position="109"/>
    </location>
    <ligand>
        <name>heme c</name>
        <dbReference type="ChEBI" id="CHEBI:61717"/>
        <label>1</label>
    </ligand>
</feature>
<keyword evidence="4" id="KW-0732">Signal</keyword>
<keyword evidence="6" id="KW-0560">Oxidoreductase</keyword>
<sequence length="406" mass="45223">MKTRKVILLASIISLFFSCDKDEEKYVLIEENPLLELNLPETYFNYANILLPDHYTIDEFPSQFNFPAVTELDNTPANNPITNAGATLGRVLFYDTKLSGNGTVSCASCHKAEQGFSDPNVLSIGFEGEETRRHSMGIVNARYNAGGKFFWDERAETLEEQVLMPFQDEVEMGLTLQELVSITSNQTYYPILFQDAFGDPTITSDRISKALSQFVRSLVSVTSKYDLAREDVDSPITDFPSFTNQENNGKRLFYLPRQLTNGVSGNCVGCHQTEAFIGPSLTNLGPLTTFTTTNGLDATSTTDLGVNETTGNPNDIGKFKIPSLKNIAIRPPYMHDGRFATLEEVVEHYSSGIQNHQNLISPLVNSNGEVGQFNFTQQEKDALVAFLKTLTDNQMLSDEKYSNPFE</sequence>
<proteinExistence type="predicted"/>
<evidence type="ECO:0000259" key="10">
    <source>
        <dbReference type="PROSITE" id="PS51007"/>
    </source>
</evidence>
<dbReference type="AlphaFoldDB" id="A0A1L3JKL7"/>
<evidence type="ECO:0000256" key="7">
    <source>
        <dbReference type="ARBA" id="ARBA00023004"/>
    </source>
</evidence>
<dbReference type="GO" id="GO:0046872">
    <property type="term" value="F:metal ion binding"/>
    <property type="evidence" value="ECO:0007669"/>
    <property type="project" value="UniProtKB-KW"/>
</dbReference>
<evidence type="ECO:0000256" key="5">
    <source>
        <dbReference type="ARBA" id="ARBA00022764"/>
    </source>
</evidence>
<organism evidence="11 12">
    <name type="scientific">Tenacibaculum todarodis</name>
    <dbReference type="NCBI Taxonomy" id="1850252"/>
    <lineage>
        <taxon>Bacteria</taxon>
        <taxon>Pseudomonadati</taxon>
        <taxon>Bacteroidota</taxon>
        <taxon>Flavobacteriia</taxon>
        <taxon>Flavobacteriales</taxon>
        <taxon>Flavobacteriaceae</taxon>
        <taxon>Tenacibaculum</taxon>
    </lineage>
</organism>
<feature type="binding site" description="covalent" evidence="8">
    <location>
        <position position="267"/>
    </location>
    <ligand>
        <name>heme c</name>
        <dbReference type="ChEBI" id="CHEBI:61717"/>
        <label>2</label>
    </ligand>
</feature>
<dbReference type="Pfam" id="PF03150">
    <property type="entry name" value="CCP_MauG"/>
    <property type="match status" value="1"/>
</dbReference>
<keyword evidence="12" id="KW-1185">Reference proteome</keyword>
<evidence type="ECO:0000313" key="12">
    <source>
        <dbReference type="Proteomes" id="UP000181898"/>
    </source>
</evidence>
<feature type="binding site" description="axial binding residue" evidence="9">
    <location>
        <position position="110"/>
    </location>
    <ligand>
        <name>heme c</name>
        <dbReference type="ChEBI" id="CHEBI:61717"/>
        <label>1</label>
    </ligand>
    <ligandPart>
        <name>Fe</name>
        <dbReference type="ChEBI" id="CHEBI:18248"/>
    </ligandPart>
</feature>
<dbReference type="GO" id="GO:0042597">
    <property type="term" value="C:periplasmic space"/>
    <property type="evidence" value="ECO:0007669"/>
    <property type="project" value="UniProtKB-SubCell"/>
</dbReference>
<evidence type="ECO:0000256" key="6">
    <source>
        <dbReference type="ARBA" id="ARBA00023002"/>
    </source>
</evidence>
<dbReference type="STRING" id="1850252.LPB136_09770"/>
<dbReference type="RefSeq" id="WP_072556157.1">
    <property type="nucleotide sequence ID" value="NZ_CP018155.1"/>
</dbReference>
<evidence type="ECO:0000256" key="4">
    <source>
        <dbReference type="ARBA" id="ARBA00022729"/>
    </source>
</evidence>
<dbReference type="InterPro" id="IPR051395">
    <property type="entry name" value="Cytochrome_c_Peroxidase/MauG"/>
</dbReference>
<evidence type="ECO:0000256" key="9">
    <source>
        <dbReference type="PIRSR" id="PIRSR000294-2"/>
    </source>
</evidence>
<name>A0A1L3JKL7_9FLAO</name>
<protein>
    <submittedName>
        <fullName evidence="11">Cytochrome-c peroxidase</fullName>
    </submittedName>
</protein>
<dbReference type="Gene3D" id="1.10.760.10">
    <property type="entry name" value="Cytochrome c-like domain"/>
    <property type="match status" value="2"/>
</dbReference>
<dbReference type="InterPro" id="IPR036909">
    <property type="entry name" value="Cyt_c-like_dom_sf"/>
</dbReference>
<feature type="binding site" description="covalent" evidence="8">
    <location>
        <position position="270"/>
    </location>
    <ligand>
        <name>heme c</name>
        <dbReference type="ChEBI" id="CHEBI:61717"/>
        <label>2</label>
    </ligand>
</feature>
<dbReference type="SUPFAM" id="SSF46626">
    <property type="entry name" value="Cytochrome c"/>
    <property type="match status" value="2"/>
</dbReference>
<evidence type="ECO:0000256" key="1">
    <source>
        <dbReference type="ARBA" id="ARBA00004418"/>
    </source>
</evidence>
<evidence type="ECO:0000256" key="8">
    <source>
        <dbReference type="PIRSR" id="PIRSR000294-1"/>
    </source>
</evidence>
<accession>A0A1L3JKL7</accession>